<dbReference type="EMBL" id="AQQZ01000001">
    <property type="protein sequence ID" value="KNG95320.1"/>
    <property type="molecule type" value="Genomic_DNA"/>
</dbReference>
<dbReference type="SUPFAM" id="SSF55961">
    <property type="entry name" value="Bet v1-like"/>
    <property type="match status" value="1"/>
</dbReference>
<organism evidence="3 4">
    <name type="scientific">Pseudaestuariivita atlantica</name>
    <dbReference type="NCBI Taxonomy" id="1317121"/>
    <lineage>
        <taxon>Bacteria</taxon>
        <taxon>Pseudomonadati</taxon>
        <taxon>Pseudomonadota</taxon>
        <taxon>Alphaproteobacteria</taxon>
        <taxon>Rhodobacterales</taxon>
        <taxon>Paracoccaceae</taxon>
        <taxon>Pseudaestuariivita</taxon>
    </lineage>
</organism>
<dbReference type="Proteomes" id="UP000036938">
    <property type="component" value="Unassembled WGS sequence"/>
</dbReference>
<dbReference type="Gene3D" id="3.30.530.20">
    <property type="match status" value="1"/>
</dbReference>
<comment type="similarity">
    <text evidence="1">Belongs to the AHA1 family.</text>
</comment>
<accession>A0A0L1JU90</accession>
<keyword evidence="4" id="KW-1185">Reference proteome</keyword>
<evidence type="ECO:0000256" key="1">
    <source>
        <dbReference type="ARBA" id="ARBA00006817"/>
    </source>
</evidence>
<dbReference type="CDD" id="cd07814">
    <property type="entry name" value="SRPBCC_CalC_Aha1-like"/>
    <property type="match status" value="1"/>
</dbReference>
<reference evidence="3 4" key="1">
    <citation type="journal article" date="2015" name="Int. J. Syst. Evol. Microbiol.">
        <title>Aestuariivita atlantica sp. nov., isolated from deep sea sediment of the Atlantic Ocean.</title>
        <authorList>
            <person name="Li G."/>
            <person name="Lai Q."/>
            <person name="Du Y."/>
            <person name="Liu X."/>
            <person name="Sun F."/>
            <person name="Shao Z."/>
        </authorList>
    </citation>
    <scope>NUCLEOTIDE SEQUENCE [LARGE SCALE GENOMIC DNA]</scope>
    <source>
        <strain evidence="3 4">22II-S11-z3</strain>
    </source>
</reference>
<dbReference type="RefSeq" id="WP_050529042.1">
    <property type="nucleotide sequence ID" value="NZ_AQQZ01000001.1"/>
</dbReference>
<dbReference type="Pfam" id="PF08327">
    <property type="entry name" value="AHSA1"/>
    <property type="match status" value="1"/>
</dbReference>
<dbReference type="AlphaFoldDB" id="A0A0L1JU90"/>
<feature type="domain" description="Activator of Hsp90 ATPase homologue 1/2-like C-terminal" evidence="2">
    <location>
        <begin position="14"/>
        <end position="132"/>
    </location>
</feature>
<protein>
    <recommendedName>
        <fullName evidence="2">Activator of Hsp90 ATPase homologue 1/2-like C-terminal domain-containing protein</fullName>
    </recommendedName>
</protein>
<dbReference type="InterPro" id="IPR013538">
    <property type="entry name" value="ASHA1/2-like_C"/>
</dbReference>
<proteinExistence type="inferred from homology"/>
<evidence type="ECO:0000313" key="3">
    <source>
        <dbReference type="EMBL" id="KNG95320.1"/>
    </source>
</evidence>
<gene>
    <name evidence="3" type="ORF">ATO11_01450</name>
</gene>
<dbReference type="STRING" id="1317121.ATO11_01450"/>
<dbReference type="InterPro" id="IPR023393">
    <property type="entry name" value="START-like_dom_sf"/>
</dbReference>
<comment type="caution">
    <text evidence="3">The sequence shown here is derived from an EMBL/GenBank/DDBJ whole genome shotgun (WGS) entry which is preliminary data.</text>
</comment>
<evidence type="ECO:0000313" key="4">
    <source>
        <dbReference type="Proteomes" id="UP000036938"/>
    </source>
</evidence>
<sequence length="135" mass="14521">MTGITISKSVYLPTDPATVWGYLTGAEKLGRWFHPAKADLSDGADFTLVSAKDGDRMCWGRVTGMDAPTRMTWDFTVGPLGGHMTQVTWDLAPAPGGTRLTLTHTGLPDTADAYGLVLALDKGWHGFLGNLHDMT</sequence>
<evidence type="ECO:0000259" key="2">
    <source>
        <dbReference type="Pfam" id="PF08327"/>
    </source>
</evidence>
<dbReference type="OrthoDB" id="9803476at2"/>
<name>A0A0L1JU90_9RHOB</name>